<evidence type="ECO:0000256" key="1">
    <source>
        <dbReference type="SAM" id="Phobius"/>
    </source>
</evidence>
<dbReference type="Gene3D" id="3.60.21.70">
    <property type="entry name" value="PhoD-like phosphatase"/>
    <property type="match status" value="1"/>
</dbReference>
<proteinExistence type="predicted"/>
<dbReference type="InterPro" id="IPR052900">
    <property type="entry name" value="Phospholipid_Metab_Enz"/>
</dbReference>
<dbReference type="InterPro" id="IPR038607">
    <property type="entry name" value="PhoD-like_sf"/>
</dbReference>
<keyword evidence="4" id="KW-1185">Reference proteome</keyword>
<dbReference type="PANTHER" id="PTHR43606:SF2">
    <property type="entry name" value="ALKALINE PHOSPHATASE FAMILY PROTEIN (AFU_ORTHOLOGUE AFUA_5G03860)"/>
    <property type="match status" value="1"/>
</dbReference>
<sequence length="519" mass="59876">MKLLEFFVQLCAIVASARLKVASYVFLRMLPLGYKFLPEILTSYTLFATGFLFSFCGRFRTSNAFVLDAIVNTLILLFVADFLYRGHFLYHEDNLSFSRLGFLDPTSSRLLIRHPKASNFTLTYVSSGAEANLQASISPLEDYTTSVTLNNLAPSTRYNYTTSLGHSGSFHTPPANKKKISFISSSCWKPFYPYNPLSHALSIAGLRHLGDYVEKVNVPDFIFFLGDFIYSDLPVQVAPYTKEYYTTLFRQVYASPDWSEKLRNIPWLHMFDDHEIVNDWYKEMPQGQDMYRDAMNPFVWYQHRVNPPSSDPNKYYYTYKRGDASFFVLDTRSYRDVPPAKDSSSGGLGQQSMLGKQQFAELEAWIMSEKGWKVIVSGVPFTRNWSEGGDEMDSWAGYLEERQQVFELLWKYGGGIIISGDRHEHATVKFPPPTTSPYPPQNTIIEFSTSPLSFFFQPVAREYTSHEPTDVTVHHEYCGSSKFGVFEFDSSDEQRWVVHFKLVIDGVHRWDYNHTWYHT</sequence>
<dbReference type="InterPro" id="IPR018946">
    <property type="entry name" value="PhoD-like_MPP"/>
</dbReference>
<evidence type="ECO:0000313" key="4">
    <source>
        <dbReference type="Proteomes" id="UP001498398"/>
    </source>
</evidence>
<comment type="caution">
    <text evidence="3">The sequence shown here is derived from an EMBL/GenBank/DDBJ whole genome shotgun (WGS) entry which is preliminary data.</text>
</comment>
<keyword evidence="1" id="KW-0472">Membrane</keyword>
<dbReference type="SUPFAM" id="SSF56300">
    <property type="entry name" value="Metallo-dependent phosphatases"/>
    <property type="match status" value="1"/>
</dbReference>
<name>A0ABR1K2G5_9AGAR</name>
<organism evidence="3 4">
    <name type="scientific">Marasmiellus scandens</name>
    <dbReference type="NCBI Taxonomy" id="2682957"/>
    <lineage>
        <taxon>Eukaryota</taxon>
        <taxon>Fungi</taxon>
        <taxon>Dikarya</taxon>
        <taxon>Basidiomycota</taxon>
        <taxon>Agaricomycotina</taxon>
        <taxon>Agaricomycetes</taxon>
        <taxon>Agaricomycetidae</taxon>
        <taxon>Agaricales</taxon>
        <taxon>Marasmiineae</taxon>
        <taxon>Omphalotaceae</taxon>
        <taxon>Marasmiellus</taxon>
    </lineage>
</organism>
<evidence type="ECO:0000313" key="3">
    <source>
        <dbReference type="EMBL" id="KAK7470526.1"/>
    </source>
</evidence>
<keyword evidence="1" id="KW-0812">Transmembrane</keyword>
<keyword evidence="1" id="KW-1133">Transmembrane helix</keyword>
<accession>A0ABR1K2G5</accession>
<dbReference type="Proteomes" id="UP001498398">
    <property type="component" value="Unassembled WGS sequence"/>
</dbReference>
<reference evidence="3 4" key="1">
    <citation type="submission" date="2024-01" db="EMBL/GenBank/DDBJ databases">
        <title>A draft genome for the cacao thread blight pathogen Marasmiellus scandens.</title>
        <authorList>
            <person name="Baruah I.K."/>
            <person name="Leung J."/>
            <person name="Bukari Y."/>
            <person name="Amoako-Attah I."/>
            <person name="Meinhardt L.W."/>
            <person name="Bailey B.A."/>
            <person name="Cohen S.P."/>
        </authorList>
    </citation>
    <scope>NUCLEOTIDE SEQUENCE [LARGE SCALE GENOMIC DNA]</scope>
    <source>
        <strain evidence="3 4">GH-19</strain>
    </source>
</reference>
<protein>
    <recommendedName>
        <fullName evidence="2">PhoD-like phosphatase metallophosphatase domain-containing protein</fullName>
    </recommendedName>
</protein>
<feature type="transmembrane region" description="Helical" evidence="1">
    <location>
        <begin position="40"/>
        <end position="57"/>
    </location>
</feature>
<feature type="domain" description="PhoD-like phosphatase metallophosphatase" evidence="2">
    <location>
        <begin position="218"/>
        <end position="493"/>
    </location>
</feature>
<dbReference type="EMBL" id="JBANRG010000002">
    <property type="protein sequence ID" value="KAK7470526.1"/>
    <property type="molecule type" value="Genomic_DNA"/>
</dbReference>
<evidence type="ECO:0000259" key="2">
    <source>
        <dbReference type="Pfam" id="PF09423"/>
    </source>
</evidence>
<dbReference type="CDD" id="cd07389">
    <property type="entry name" value="MPP_PhoD"/>
    <property type="match status" value="1"/>
</dbReference>
<gene>
    <name evidence="3" type="ORF">VKT23_001951</name>
</gene>
<dbReference type="InterPro" id="IPR029052">
    <property type="entry name" value="Metallo-depent_PP-like"/>
</dbReference>
<feature type="transmembrane region" description="Helical" evidence="1">
    <location>
        <begin position="64"/>
        <end position="84"/>
    </location>
</feature>
<dbReference type="PANTHER" id="PTHR43606">
    <property type="entry name" value="PHOSPHATASE, PUTATIVE (AFU_ORTHOLOGUE AFUA_6G08710)-RELATED"/>
    <property type="match status" value="1"/>
</dbReference>
<dbReference type="Pfam" id="PF09423">
    <property type="entry name" value="PhoD"/>
    <property type="match status" value="1"/>
</dbReference>